<proteinExistence type="predicted"/>
<evidence type="ECO:0000313" key="1">
    <source>
        <dbReference type="EMBL" id="SDI40979.1"/>
    </source>
</evidence>
<evidence type="ECO:0000313" key="2">
    <source>
        <dbReference type="Proteomes" id="UP000199202"/>
    </source>
</evidence>
<dbReference type="AlphaFoldDB" id="A0A1G8KCA9"/>
<name>A0A1G8KCA9_9ACTN</name>
<dbReference type="Proteomes" id="UP000199202">
    <property type="component" value="Unassembled WGS sequence"/>
</dbReference>
<dbReference type="EMBL" id="FNDJ01000005">
    <property type="protein sequence ID" value="SDI40979.1"/>
    <property type="molecule type" value="Genomic_DNA"/>
</dbReference>
<protein>
    <submittedName>
        <fullName evidence="1">Uncharacterized protein</fullName>
    </submittedName>
</protein>
<gene>
    <name evidence="1" type="ORF">SAMN05421869_105349</name>
</gene>
<keyword evidence="2" id="KW-1185">Reference proteome</keyword>
<sequence length="33" mass="3505">MTRATPTNAGLRGDIMLKSALFGPAPERMVSSQ</sequence>
<accession>A0A1G8KCA9</accession>
<organism evidence="1 2">
    <name type="scientific">Nonomuraea jiangxiensis</name>
    <dbReference type="NCBI Taxonomy" id="633440"/>
    <lineage>
        <taxon>Bacteria</taxon>
        <taxon>Bacillati</taxon>
        <taxon>Actinomycetota</taxon>
        <taxon>Actinomycetes</taxon>
        <taxon>Streptosporangiales</taxon>
        <taxon>Streptosporangiaceae</taxon>
        <taxon>Nonomuraea</taxon>
    </lineage>
</organism>
<reference evidence="1 2" key="1">
    <citation type="submission" date="2016-10" db="EMBL/GenBank/DDBJ databases">
        <authorList>
            <person name="de Groot N.N."/>
        </authorList>
    </citation>
    <scope>NUCLEOTIDE SEQUENCE [LARGE SCALE GENOMIC DNA]</scope>
    <source>
        <strain evidence="1 2">CGMCC 4.6533</strain>
    </source>
</reference>